<dbReference type="GO" id="GO:0043139">
    <property type="term" value="F:5'-3' DNA helicase activity"/>
    <property type="evidence" value="ECO:0007669"/>
    <property type="project" value="InterPro"/>
</dbReference>
<dbReference type="PANTHER" id="PTHR12873">
    <property type="entry name" value="T7-LIKE MITOCHONDRIAL DNA HELICASE"/>
    <property type="match status" value="1"/>
</dbReference>
<evidence type="ECO:0000313" key="3">
    <source>
        <dbReference type="Proteomes" id="UP000198806"/>
    </source>
</evidence>
<dbReference type="GO" id="GO:0003697">
    <property type="term" value="F:single-stranded DNA binding"/>
    <property type="evidence" value="ECO:0007669"/>
    <property type="project" value="InterPro"/>
</dbReference>
<dbReference type="PANTHER" id="PTHR12873:SF0">
    <property type="entry name" value="TWINKLE MTDNA HELICASE"/>
    <property type="match status" value="1"/>
</dbReference>
<dbReference type="AlphaFoldDB" id="A0A1I5IYN3"/>
<feature type="domain" description="SF4 helicase" evidence="1">
    <location>
        <begin position="72"/>
        <end position="346"/>
    </location>
</feature>
<dbReference type="EMBL" id="FOWD01000057">
    <property type="protein sequence ID" value="SFO65493.1"/>
    <property type="molecule type" value="Genomic_DNA"/>
</dbReference>
<keyword evidence="3" id="KW-1185">Reference proteome</keyword>
<dbReference type="SMART" id="SM00382">
    <property type="entry name" value="AAA"/>
    <property type="match status" value="1"/>
</dbReference>
<dbReference type="InterPro" id="IPR003593">
    <property type="entry name" value="AAA+_ATPase"/>
</dbReference>
<dbReference type="Pfam" id="PF03796">
    <property type="entry name" value="DnaB_C"/>
    <property type="match status" value="1"/>
</dbReference>
<dbReference type="Gene3D" id="3.40.50.300">
    <property type="entry name" value="P-loop containing nucleotide triphosphate hydrolases"/>
    <property type="match status" value="1"/>
</dbReference>
<dbReference type="InterPro" id="IPR027417">
    <property type="entry name" value="P-loop_NTPase"/>
</dbReference>
<protein>
    <submittedName>
        <fullName evidence="2">AAA domain-containing protein</fullName>
    </submittedName>
</protein>
<dbReference type="Proteomes" id="UP000198806">
    <property type="component" value="Unassembled WGS sequence"/>
</dbReference>
<dbReference type="RefSeq" id="WP_091689065.1">
    <property type="nucleotide sequence ID" value="NZ_BAABFM010000011.1"/>
</dbReference>
<name>A0A1I5IYN3_9FIRM</name>
<dbReference type="InterPro" id="IPR007694">
    <property type="entry name" value="DNA_helicase_DnaB-like_C"/>
</dbReference>
<organism evidence="2 3">
    <name type="scientific">Anaerocolumna aminovalerica</name>
    <dbReference type="NCBI Taxonomy" id="1527"/>
    <lineage>
        <taxon>Bacteria</taxon>
        <taxon>Bacillati</taxon>
        <taxon>Bacillota</taxon>
        <taxon>Clostridia</taxon>
        <taxon>Lachnospirales</taxon>
        <taxon>Lachnospiraceae</taxon>
        <taxon>Anaerocolumna</taxon>
    </lineage>
</organism>
<dbReference type="InterPro" id="IPR027032">
    <property type="entry name" value="Twinkle-like"/>
</dbReference>
<proteinExistence type="predicted"/>
<evidence type="ECO:0000313" key="2">
    <source>
        <dbReference type="EMBL" id="SFO65493.1"/>
    </source>
</evidence>
<dbReference type="GO" id="GO:0005524">
    <property type="term" value="F:ATP binding"/>
    <property type="evidence" value="ECO:0007669"/>
    <property type="project" value="InterPro"/>
</dbReference>
<reference evidence="2 3" key="1">
    <citation type="submission" date="2016-10" db="EMBL/GenBank/DDBJ databases">
        <authorList>
            <person name="de Groot N.N."/>
        </authorList>
    </citation>
    <scope>NUCLEOTIDE SEQUENCE [LARGE SCALE GENOMIC DNA]</scope>
    <source>
        <strain evidence="2 3">DSM 1283</strain>
    </source>
</reference>
<sequence>MEEEKERAAFTKKEIDYHAELEAINRELAELEQLPVNAERTFKAKKSELRPDIVTKVDEPIFLTPTKIKAVKRDLSQVIPSGIEILDKRIIGFNKRELTIWSGSNGSGKSSILSQLALESVDHNFNVALFSGELQADRVMNWITLQGAGKRYAQPTKYENYYTIPEEVKNKISRWLDGKLYIYNNNHGLKVLDVIRAIEECIDNNKIDVVIIDNLMSLDLSSVHGDKYDKQTDLVLRLSQLSKDKKVHIHFVSHPRKSIGFLRKTDISGTADITNAADNVFLCHRCNNDFKRNIKEYFGFKDDNPLMRYDNVIEITKNRDLGVSDLFVGLYYEKESKRFLNTPDETKYYGWEKDKEGFVNCLQDEIPFAE</sequence>
<accession>A0A1I5IYN3</accession>
<evidence type="ECO:0000259" key="1">
    <source>
        <dbReference type="PROSITE" id="PS51199"/>
    </source>
</evidence>
<dbReference type="OrthoDB" id="1634483at2"/>
<gene>
    <name evidence="2" type="ORF">SAMN04489757_15716</name>
</gene>
<dbReference type="STRING" id="1527.SAMN04489757_15716"/>
<dbReference type="GO" id="GO:0006260">
    <property type="term" value="P:DNA replication"/>
    <property type="evidence" value="ECO:0007669"/>
    <property type="project" value="InterPro"/>
</dbReference>
<dbReference type="PROSITE" id="PS51199">
    <property type="entry name" value="SF4_HELICASE"/>
    <property type="match status" value="1"/>
</dbReference>
<dbReference type="SUPFAM" id="SSF52540">
    <property type="entry name" value="P-loop containing nucleoside triphosphate hydrolases"/>
    <property type="match status" value="1"/>
</dbReference>